<dbReference type="CDD" id="cd07398">
    <property type="entry name" value="MPP_YbbF-LpxH"/>
    <property type="match status" value="1"/>
</dbReference>
<dbReference type="PANTHER" id="PTHR34990">
    <property type="entry name" value="UDP-2,3-DIACYLGLUCOSAMINE HYDROLASE-RELATED"/>
    <property type="match status" value="1"/>
</dbReference>
<proteinExistence type="predicted"/>
<sequence length="254" mass="29742">MFDQERRLYYFVSDVHLGLRAFDPVQREKQFARFLHELPAQTTRLYLLGDIFDFWYEYKYVIPRRFTRTLGALAHLADRGVELYFLRGNHDVWTYDYLQQEIGVTVLDEMSVVNIEGKRICLAHGDELSGERAHLFLKGLFKNRLLQRLFSMIHPRWAFAVATRWSKLNRLARGEKLLFRGQNDPLFGVAAKFETENHVDEFIFGHMHTPGNTLTPKGAGFYILGEWIHGCEYLVFDSITGVLEWAKPDFTEAN</sequence>
<dbReference type="PANTHER" id="PTHR34990:SF1">
    <property type="entry name" value="UDP-2,3-DIACYLGLUCOSAMINE HYDROLASE"/>
    <property type="match status" value="1"/>
</dbReference>
<evidence type="ECO:0000256" key="6">
    <source>
        <dbReference type="ARBA" id="ARBA00023211"/>
    </source>
</evidence>
<keyword evidence="3" id="KW-0479">Metal-binding</keyword>
<dbReference type="EC" id="3.6.1.54" evidence="8"/>
<feature type="domain" description="Calcineurin-like phosphoesterase" evidence="7">
    <location>
        <begin position="10"/>
        <end position="210"/>
    </location>
</feature>
<dbReference type="AlphaFoldDB" id="A0A645A220"/>
<dbReference type="GO" id="GO:0016020">
    <property type="term" value="C:membrane"/>
    <property type="evidence" value="ECO:0007669"/>
    <property type="project" value="GOC"/>
</dbReference>
<keyword evidence="1" id="KW-1003">Cell membrane</keyword>
<evidence type="ECO:0000259" key="7">
    <source>
        <dbReference type="Pfam" id="PF00149"/>
    </source>
</evidence>
<name>A0A645A220_9ZZZZ</name>
<dbReference type="InterPro" id="IPR029052">
    <property type="entry name" value="Metallo-depent_PP-like"/>
</dbReference>
<dbReference type="GO" id="GO:0046872">
    <property type="term" value="F:metal ion binding"/>
    <property type="evidence" value="ECO:0007669"/>
    <property type="project" value="UniProtKB-KW"/>
</dbReference>
<dbReference type="EMBL" id="VSSQ01011598">
    <property type="protein sequence ID" value="MPM47235.1"/>
    <property type="molecule type" value="Genomic_DNA"/>
</dbReference>
<evidence type="ECO:0000256" key="5">
    <source>
        <dbReference type="ARBA" id="ARBA00023136"/>
    </source>
</evidence>
<dbReference type="GO" id="GO:0008758">
    <property type="term" value="F:UDP-2,3-diacylglucosamine hydrolase activity"/>
    <property type="evidence" value="ECO:0007669"/>
    <property type="project" value="TreeGrafter"/>
</dbReference>
<keyword evidence="6" id="KW-0464">Manganese</keyword>
<gene>
    <name evidence="8" type="primary">lpxH_13</name>
    <name evidence="8" type="ORF">SDC9_93943</name>
</gene>
<protein>
    <submittedName>
        <fullName evidence="8">UDP-2,3-diacylglucosamine hydrolase</fullName>
        <ecNumber evidence="8">3.6.1.54</ecNumber>
    </submittedName>
</protein>
<keyword evidence="2" id="KW-0997">Cell inner membrane</keyword>
<comment type="caution">
    <text evidence="8">The sequence shown here is derived from an EMBL/GenBank/DDBJ whole genome shotgun (WGS) entry which is preliminary data.</text>
</comment>
<keyword evidence="5" id="KW-0472">Membrane</keyword>
<accession>A0A645A220</accession>
<evidence type="ECO:0000256" key="2">
    <source>
        <dbReference type="ARBA" id="ARBA00022519"/>
    </source>
</evidence>
<dbReference type="GO" id="GO:0009245">
    <property type="term" value="P:lipid A biosynthetic process"/>
    <property type="evidence" value="ECO:0007669"/>
    <property type="project" value="TreeGrafter"/>
</dbReference>
<dbReference type="InterPro" id="IPR043461">
    <property type="entry name" value="LpxH-like"/>
</dbReference>
<evidence type="ECO:0000256" key="1">
    <source>
        <dbReference type="ARBA" id="ARBA00022475"/>
    </source>
</evidence>
<dbReference type="InterPro" id="IPR004843">
    <property type="entry name" value="Calcineurin-like_PHP"/>
</dbReference>
<keyword evidence="4 8" id="KW-0378">Hydrolase</keyword>
<dbReference type="Pfam" id="PF00149">
    <property type="entry name" value="Metallophos"/>
    <property type="match status" value="1"/>
</dbReference>
<evidence type="ECO:0000256" key="4">
    <source>
        <dbReference type="ARBA" id="ARBA00022801"/>
    </source>
</evidence>
<dbReference type="Gene3D" id="3.60.21.10">
    <property type="match status" value="1"/>
</dbReference>
<evidence type="ECO:0000313" key="8">
    <source>
        <dbReference type="EMBL" id="MPM47235.1"/>
    </source>
</evidence>
<dbReference type="SUPFAM" id="SSF56300">
    <property type="entry name" value="Metallo-dependent phosphatases"/>
    <property type="match status" value="1"/>
</dbReference>
<organism evidence="8">
    <name type="scientific">bioreactor metagenome</name>
    <dbReference type="NCBI Taxonomy" id="1076179"/>
    <lineage>
        <taxon>unclassified sequences</taxon>
        <taxon>metagenomes</taxon>
        <taxon>ecological metagenomes</taxon>
    </lineage>
</organism>
<evidence type="ECO:0000256" key="3">
    <source>
        <dbReference type="ARBA" id="ARBA00022723"/>
    </source>
</evidence>
<reference evidence="8" key="1">
    <citation type="submission" date="2019-08" db="EMBL/GenBank/DDBJ databases">
        <authorList>
            <person name="Kucharzyk K."/>
            <person name="Murdoch R.W."/>
            <person name="Higgins S."/>
            <person name="Loffler F."/>
        </authorList>
    </citation>
    <scope>NUCLEOTIDE SEQUENCE</scope>
</reference>